<comment type="caution">
    <text evidence="1">The sequence shown here is derived from an EMBL/GenBank/DDBJ whole genome shotgun (WGS) entry which is preliminary data.</text>
</comment>
<organism evidence="1 2">
    <name type="scientific">Smallanthus sonchifolius</name>
    <dbReference type="NCBI Taxonomy" id="185202"/>
    <lineage>
        <taxon>Eukaryota</taxon>
        <taxon>Viridiplantae</taxon>
        <taxon>Streptophyta</taxon>
        <taxon>Embryophyta</taxon>
        <taxon>Tracheophyta</taxon>
        <taxon>Spermatophyta</taxon>
        <taxon>Magnoliopsida</taxon>
        <taxon>eudicotyledons</taxon>
        <taxon>Gunneridae</taxon>
        <taxon>Pentapetalae</taxon>
        <taxon>asterids</taxon>
        <taxon>campanulids</taxon>
        <taxon>Asterales</taxon>
        <taxon>Asteraceae</taxon>
        <taxon>Asteroideae</taxon>
        <taxon>Heliantheae alliance</taxon>
        <taxon>Millerieae</taxon>
        <taxon>Smallanthus</taxon>
    </lineage>
</organism>
<name>A0ACB9FSY7_9ASTR</name>
<protein>
    <submittedName>
        <fullName evidence="1">Uncharacterized protein</fullName>
    </submittedName>
</protein>
<gene>
    <name evidence="1" type="ORF">L1987_48400</name>
</gene>
<evidence type="ECO:0000313" key="2">
    <source>
        <dbReference type="Proteomes" id="UP001056120"/>
    </source>
</evidence>
<reference evidence="2" key="1">
    <citation type="journal article" date="2022" name="Mol. Ecol. Resour.">
        <title>The genomes of chicory, endive, great burdock and yacon provide insights into Asteraceae palaeo-polyploidization history and plant inulin production.</title>
        <authorList>
            <person name="Fan W."/>
            <person name="Wang S."/>
            <person name="Wang H."/>
            <person name="Wang A."/>
            <person name="Jiang F."/>
            <person name="Liu H."/>
            <person name="Zhao H."/>
            <person name="Xu D."/>
            <person name="Zhang Y."/>
        </authorList>
    </citation>
    <scope>NUCLEOTIDE SEQUENCE [LARGE SCALE GENOMIC DNA]</scope>
    <source>
        <strain evidence="2">cv. Yunnan</strain>
    </source>
</reference>
<sequence>MVFSKVVQLAMLATLIFPRGACIMGLVELEGLTDGSAVDLPSQQWTYQIGLKGKALGLETDGLSLWVSGSPKSQPLTWYKTSPEWGKAGRGSTVKALDVIGLLILLQLAVAHIYYEGRNVVIDFVN</sequence>
<dbReference type="EMBL" id="CM042033">
    <property type="protein sequence ID" value="KAI3773861.1"/>
    <property type="molecule type" value="Genomic_DNA"/>
</dbReference>
<keyword evidence="2" id="KW-1185">Reference proteome</keyword>
<reference evidence="1 2" key="2">
    <citation type="journal article" date="2022" name="Mol. Ecol. Resour.">
        <title>The genomes of chicory, endive, great burdock and yacon provide insights into Asteraceae paleo-polyploidization history and plant inulin production.</title>
        <authorList>
            <person name="Fan W."/>
            <person name="Wang S."/>
            <person name="Wang H."/>
            <person name="Wang A."/>
            <person name="Jiang F."/>
            <person name="Liu H."/>
            <person name="Zhao H."/>
            <person name="Xu D."/>
            <person name="Zhang Y."/>
        </authorList>
    </citation>
    <scope>NUCLEOTIDE SEQUENCE [LARGE SCALE GENOMIC DNA]</scope>
    <source>
        <strain evidence="2">cv. Yunnan</strain>
        <tissue evidence="1">Leaves</tissue>
    </source>
</reference>
<proteinExistence type="predicted"/>
<evidence type="ECO:0000313" key="1">
    <source>
        <dbReference type="EMBL" id="KAI3773861.1"/>
    </source>
</evidence>
<dbReference type="Proteomes" id="UP001056120">
    <property type="component" value="Linkage Group LG16"/>
</dbReference>
<accession>A0ACB9FSY7</accession>